<dbReference type="EMBL" id="CM056743">
    <property type="protein sequence ID" value="KAJ8674282.1"/>
    <property type="molecule type" value="Genomic_DNA"/>
</dbReference>
<evidence type="ECO:0000313" key="2">
    <source>
        <dbReference type="Proteomes" id="UP001239111"/>
    </source>
</evidence>
<protein>
    <submittedName>
        <fullName evidence="1">Uncharacterized protein</fullName>
    </submittedName>
</protein>
<name>A0ACC2NT78_9HYME</name>
<dbReference type="Proteomes" id="UP001239111">
    <property type="component" value="Chromosome 3"/>
</dbReference>
<sequence length="419" mass="48697">MQLNCGIIVLVTLFSINMQASSDSSAEPVLRQLHVVFRHGDRMPEQFPTRFPNDPNMRVKFEYPGSGELTNEGKMRMYRLGEHLRSKYSNFLGNVYDEKKLHGVSSNMLRTKMSLQLVQTALFPPLKTKQEWHPSLNWQPIPAYFLEYKQNRLFGADKCEKSVNELARVMNLDEVQKKISEHSSFMEEVRVKIGKDGPLNFDDLLLLHNNLDIENRMNMTMEPWMSSLLKDERLKKLRLLYYEIGTFTDLLRRFLAGFLLRQITEEMQEASNGTSGYVGKTLLYSGHDKNLIALLQALDVWDLHFPEFGSAVILELWSQGEEYFVKVLYYSGIPEEFKDYTEEFCCSKTCPLDRFLMLTKKKLILDSEKNCEIKGNSYFEETTDDKKKTIETDCEILSKKSEGKKFAQEVDPIEQCKQA</sequence>
<comment type="caution">
    <text evidence="1">The sequence shown here is derived from an EMBL/GenBank/DDBJ whole genome shotgun (WGS) entry which is preliminary data.</text>
</comment>
<keyword evidence="2" id="KW-1185">Reference proteome</keyword>
<gene>
    <name evidence="1" type="ORF">QAD02_005544</name>
</gene>
<evidence type="ECO:0000313" key="1">
    <source>
        <dbReference type="EMBL" id="KAJ8674282.1"/>
    </source>
</evidence>
<proteinExistence type="predicted"/>
<accession>A0ACC2NT78</accession>
<organism evidence="1 2">
    <name type="scientific">Eretmocerus hayati</name>
    <dbReference type="NCBI Taxonomy" id="131215"/>
    <lineage>
        <taxon>Eukaryota</taxon>
        <taxon>Metazoa</taxon>
        <taxon>Ecdysozoa</taxon>
        <taxon>Arthropoda</taxon>
        <taxon>Hexapoda</taxon>
        <taxon>Insecta</taxon>
        <taxon>Pterygota</taxon>
        <taxon>Neoptera</taxon>
        <taxon>Endopterygota</taxon>
        <taxon>Hymenoptera</taxon>
        <taxon>Apocrita</taxon>
        <taxon>Proctotrupomorpha</taxon>
        <taxon>Chalcidoidea</taxon>
        <taxon>Aphelinidae</taxon>
        <taxon>Aphelininae</taxon>
        <taxon>Eretmocerus</taxon>
    </lineage>
</organism>
<reference evidence="1" key="1">
    <citation type="submission" date="2023-04" db="EMBL/GenBank/DDBJ databases">
        <title>A chromosome-level genome assembly of the parasitoid wasp Eretmocerus hayati.</title>
        <authorList>
            <person name="Zhong Y."/>
            <person name="Liu S."/>
            <person name="Liu Y."/>
        </authorList>
    </citation>
    <scope>NUCLEOTIDE SEQUENCE</scope>
    <source>
        <strain evidence="1">ZJU_SS_LIU_2023</strain>
    </source>
</reference>